<evidence type="ECO:0000313" key="3">
    <source>
        <dbReference type="Proteomes" id="UP000177763"/>
    </source>
</evidence>
<name>A0A1F4VI54_UNCKA</name>
<dbReference type="InterPro" id="IPR005146">
    <property type="entry name" value="B3/B4_tRNA-bd"/>
</dbReference>
<dbReference type="STRING" id="1802630.A3H26_04090"/>
<evidence type="ECO:0000313" key="2">
    <source>
        <dbReference type="EMBL" id="OGC56859.1"/>
    </source>
</evidence>
<proteinExistence type="predicted"/>
<dbReference type="SUPFAM" id="SSF56037">
    <property type="entry name" value="PheT/TilS domain"/>
    <property type="match status" value="1"/>
</dbReference>
<dbReference type="InterPro" id="IPR020825">
    <property type="entry name" value="Phe-tRNA_synthase-like_B3/B4"/>
</dbReference>
<comment type="caution">
    <text evidence="2">The sequence shown here is derived from an EMBL/GenBank/DDBJ whole genome shotgun (WGS) entry which is preliminary data.</text>
</comment>
<dbReference type="GO" id="GO:0004826">
    <property type="term" value="F:phenylalanine-tRNA ligase activity"/>
    <property type="evidence" value="ECO:0007669"/>
    <property type="project" value="InterPro"/>
</dbReference>
<gene>
    <name evidence="2" type="ORF">A3H26_04090</name>
</gene>
<organism evidence="2 3">
    <name type="scientific">candidate division WWE3 bacterium RIFCSPLOWO2_12_FULL_36_10</name>
    <dbReference type="NCBI Taxonomy" id="1802630"/>
    <lineage>
        <taxon>Bacteria</taxon>
        <taxon>Katanobacteria</taxon>
    </lineage>
</organism>
<dbReference type="Pfam" id="PF03483">
    <property type="entry name" value="B3_4"/>
    <property type="match status" value="1"/>
</dbReference>
<protein>
    <recommendedName>
        <fullName evidence="1">B3/B4 tRNA-binding domain-containing protein</fullName>
    </recommendedName>
</protein>
<dbReference type="Gene3D" id="3.50.40.10">
    <property type="entry name" value="Phenylalanyl-trna Synthetase, Chain B, domain 3"/>
    <property type="match status" value="1"/>
</dbReference>
<dbReference type="Proteomes" id="UP000177763">
    <property type="component" value="Unassembled WGS sequence"/>
</dbReference>
<dbReference type="SMART" id="SM00873">
    <property type="entry name" value="B3_4"/>
    <property type="match status" value="1"/>
</dbReference>
<feature type="domain" description="B3/B4 tRNA-binding" evidence="1">
    <location>
        <begin position="64"/>
        <end position="217"/>
    </location>
</feature>
<sequence>MNNFSFSVTQEVLDLGVRILGIKITGAHNTSENLEFETYKKGKLKQVAKDWQGKNYKEDSILQGFRDLHTKVGRSNRDFVASPENLLGRFLKKGVFPHINTIVDIYNLISIESRLALGAHDINYVHGNITLRLTDGSENFVPLGYTEPEKAFPQEYAYVDDENNIVCRLEVLQVEPTKITLESKDIFFIIQGNSQTPIDYIETATKNLVDLLTRFCAGEITYLNQIK</sequence>
<dbReference type="PANTHER" id="PTHR39209:SF2">
    <property type="entry name" value="CYTOPLASMIC PROTEIN"/>
    <property type="match status" value="1"/>
</dbReference>
<dbReference type="GO" id="GO:0003723">
    <property type="term" value="F:RNA binding"/>
    <property type="evidence" value="ECO:0007669"/>
    <property type="project" value="InterPro"/>
</dbReference>
<evidence type="ECO:0000259" key="1">
    <source>
        <dbReference type="SMART" id="SM00873"/>
    </source>
</evidence>
<accession>A0A1F4VI54</accession>
<reference evidence="2 3" key="1">
    <citation type="journal article" date="2016" name="Nat. Commun.">
        <title>Thousands of microbial genomes shed light on interconnected biogeochemical processes in an aquifer system.</title>
        <authorList>
            <person name="Anantharaman K."/>
            <person name="Brown C.T."/>
            <person name="Hug L.A."/>
            <person name="Sharon I."/>
            <person name="Castelle C.J."/>
            <person name="Probst A.J."/>
            <person name="Thomas B.C."/>
            <person name="Singh A."/>
            <person name="Wilkins M.J."/>
            <person name="Karaoz U."/>
            <person name="Brodie E.L."/>
            <person name="Williams K.H."/>
            <person name="Hubbard S.S."/>
            <person name="Banfield J.F."/>
        </authorList>
    </citation>
    <scope>NUCLEOTIDE SEQUENCE [LARGE SCALE GENOMIC DNA]</scope>
</reference>
<dbReference type="EMBL" id="MEVN01000027">
    <property type="protein sequence ID" value="OGC56859.1"/>
    <property type="molecule type" value="Genomic_DNA"/>
</dbReference>
<dbReference type="PANTHER" id="PTHR39209">
    <property type="match status" value="1"/>
</dbReference>
<dbReference type="AlphaFoldDB" id="A0A1F4VI54"/>